<dbReference type="OrthoDB" id="18134at2759"/>
<dbReference type="PANTHER" id="PTHR31581">
    <property type="entry name" value="KICSTOR COMPLEX PROTEIN C12ORF66"/>
    <property type="match status" value="1"/>
</dbReference>
<keyword evidence="2" id="KW-1185">Reference proteome</keyword>
<dbReference type="PANTHER" id="PTHR31581:SF1">
    <property type="entry name" value="KICSTOR SUBUNIT 2"/>
    <property type="match status" value="1"/>
</dbReference>
<dbReference type="GO" id="GO:1904262">
    <property type="term" value="P:negative regulation of TORC1 signaling"/>
    <property type="evidence" value="ECO:0007669"/>
    <property type="project" value="TreeGrafter"/>
</dbReference>
<protein>
    <submittedName>
        <fullName evidence="3">WASH-7_N domain-containing protein</fullName>
    </submittedName>
</protein>
<accession>A0A0N5CXJ3</accession>
<gene>
    <name evidence="1" type="ORF">TCLT_LOCUS5113</name>
</gene>
<dbReference type="STRING" id="103827.A0A0N5CXJ3"/>
<proteinExistence type="predicted"/>
<dbReference type="AlphaFoldDB" id="A0A0N5CXJ3"/>
<reference evidence="1 2" key="2">
    <citation type="submission" date="2018-11" db="EMBL/GenBank/DDBJ databases">
        <authorList>
            <consortium name="Pathogen Informatics"/>
        </authorList>
    </citation>
    <scope>NUCLEOTIDE SEQUENCE [LARGE SCALE GENOMIC DNA]</scope>
</reference>
<dbReference type="WBParaSite" id="TCLT_0000512401-mRNA-1">
    <property type="protein sequence ID" value="TCLT_0000512401-mRNA-1"/>
    <property type="gene ID" value="TCLT_0000512401"/>
</dbReference>
<evidence type="ECO:0000313" key="3">
    <source>
        <dbReference type="WBParaSite" id="TCLT_0000512401-mRNA-1"/>
    </source>
</evidence>
<organism evidence="3">
    <name type="scientific">Thelazia callipaeda</name>
    <name type="common">Oriental eyeworm</name>
    <name type="synonym">Parasitic nematode</name>
    <dbReference type="NCBI Taxonomy" id="103827"/>
    <lineage>
        <taxon>Eukaryota</taxon>
        <taxon>Metazoa</taxon>
        <taxon>Ecdysozoa</taxon>
        <taxon>Nematoda</taxon>
        <taxon>Chromadorea</taxon>
        <taxon>Rhabditida</taxon>
        <taxon>Spirurina</taxon>
        <taxon>Spiruromorpha</taxon>
        <taxon>Thelazioidea</taxon>
        <taxon>Thelaziidae</taxon>
        <taxon>Thelazia</taxon>
    </lineage>
</organism>
<dbReference type="InterPro" id="IPR018544">
    <property type="entry name" value="KICS_2"/>
</dbReference>
<dbReference type="SUPFAM" id="SSF160651">
    <property type="entry name" value="FLJ32549 C-terminal domain-like"/>
    <property type="match status" value="1"/>
</dbReference>
<evidence type="ECO:0000313" key="1">
    <source>
        <dbReference type="EMBL" id="VDN02317.1"/>
    </source>
</evidence>
<dbReference type="GO" id="GO:0061462">
    <property type="term" value="P:protein localization to lysosome"/>
    <property type="evidence" value="ECO:0007669"/>
    <property type="project" value="TreeGrafter"/>
</dbReference>
<dbReference type="Gene3D" id="1.10.3450.30">
    <property type="match status" value="1"/>
</dbReference>
<dbReference type="GO" id="GO:0034198">
    <property type="term" value="P:cellular response to amino acid starvation"/>
    <property type="evidence" value="ECO:0007669"/>
    <property type="project" value="TreeGrafter"/>
</dbReference>
<sequence length="459" mass="52282">MNTKPCTCFVAEALGSVRVDPLIGSDLCLLIQQFSLAISKTCFDDARLLIESFRTTRSPVSSNAEDHFCHLLLSSCLQIVKAESTYYSLNFMVPKAFFRRESTLSSVYSQIKGELCQMDNKIVNSEHSVAEDIRRRLIDFTSARVALINVYNSFQVENFGFACELIALLAVLMSVEDLVMPLSSHESFSSLFTSLSNEVTVIKLLLETQLALIQCNFLQSLIKLKSAHARISFWFKSIGYKRTEMKRATSFFPFGSQTQHCTLKLCDWIKEFYMLLLAKFSLYFHDSLQIYCSTVDFEHTINAVKSPNFNAGFSTFQRRMEPLMILLIADRTNAPDLPHQIGYHSSAESSDVEGELRKNFLTLLRIGGSANDVFKLLPSISNLVSEAAARKCGDRIVYCYDQLISKTFFVSLVEYHIYMTVIFNKRVSERDNMVVNFIQRSCNQLRCAKICQSLRKFCK</sequence>
<dbReference type="GO" id="GO:0042149">
    <property type="term" value="P:cellular response to glucose starvation"/>
    <property type="evidence" value="ECO:0007669"/>
    <property type="project" value="TreeGrafter"/>
</dbReference>
<dbReference type="OMA" id="PQKFINA"/>
<dbReference type="Proteomes" id="UP000276776">
    <property type="component" value="Unassembled WGS sequence"/>
</dbReference>
<evidence type="ECO:0000313" key="2">
    <source>
        <dbReference type="Proteomes" id="UP000276776"/>
    </source>
</evidence>
<dbReference type="SUPFAM" id="SSF158548">
    <property type="entry name" value="FLJ32549 domain-like"/>
    <property type="match status" value="1"/>
</dbReference>
<dbReference type="InterPro" id="IPR038060">
    <property type="entry name" value="C12orf66-like_central_sf"/>
</dbReference>
<dbReference type="Pfam" id="PF09404">
    <property type="entry name" value="C12orf66_like"/>
    <property type="match status" value="1"/>
</dbReference>
<name>A0A0N5CXJ3_THECL</name>
<reference evidence="3" key="1">
    <citation type="submission" date="2017-02" db="UniProtKB">
        <authorList>
            <consortium name="WormBaseParasite"/>
        </authorList>
    </citation>
    <scope>IDENTIFICATION</scope>
</reference>
<dbReference type="EMBL" id="UYYF01004321">
    <property type="protein sequence ID" value="VDN02317.1"/>
    <property type="molecule type" value="Genomic_DNA"/>
</dbReference>